<protein>
    <recommendedName>
        <fullName evidence="1">ATP-dependent DNA helicase</fullName>
        <ecNumber evidence="1">5.6.2.3</ecNumber>
    </recommendedName>
</protein>
<dbReference type="InterPro" id="IPR025476">
    <property type="entry name" value="Helitron_helicase-like"/>
</dbReference>
<keyword evidence="1" id="KW-0234">DNA repair</keyword>
<dbReference type="GO" id="GO:0006281">
    <property type="term" value="P:DNA repair"/>
    <property type="evidence" value="ECO:0007669"/>
    <property type="project" value="UniProtKB-KW"/>
</dbReference>
<dbReference type="InterPro" id="IPR010285">
    <property type="entry name" value="DNA_helicase_pif1-like_DEAD"/>
</dbReference>
<evidence type="ECO:0000256" key="2">
    <source>
        <dbReference type="SAM" id="MobiDB-lite"/>
    </source>
</evidence>
<dbReference type="EMBL" id="AWUE01016805">
    <property type="protein sequence ID" value="OMO89364.1"/>
    <property type="molecule type" value="Genomic_DNA"/>
</dbReference>
<feature type="compositionally biased region" description="Acidic residues" evidence="2">
    <location>
        <begin position="1283"/>
        <end position="1292"/>
    </location>
</feature>
<keyword evidence="1" id="KW-0067">ATP-binding</keyword>
<gene>
    <name evidence="5" type="ORF">COLO4_19791</name>
</gene>
<evidence type="ECO:0000259" key="3">
    <source>
        <dbReference type="Pfam" id="PF05970"/>
    </source>
</evidence>
<reference evidence="6" key="1">
    <citation type="submission" date="2013-09" db="EMBL/GenBank/DDBJ databases">
        <title>Corchorus olitorius genome sequencing.</title>
        <authorList>
            <person name="Alam M."/>
            <person name="Haque M.S."/>
            <person name="Islam M.S."/>
            <person name="Emdad E.M."/>
            <person name="Islam M.M."/>
            <person name="Ahmed B."/>
            <person name="Halim A."/>
            <person name="Hossen Q.M.M."/>
            <person name="Hossain M.Z."/>
            <person name="Ahmed R."/>
            <person name="Khan M.M."/>
            <person name="Islam R."/>
            <person name="Rashid M.M."/>
            <person name="Khan S.A."/>
            <person name="Rahman M.S."/>
            <person name="Alam M."/>
            <person name="Yahiya A.S."/>
            <person name="Khan M.S."/>
            <person name="Azam M.S."/>
            <person name="Haque T."/>
            <person name="Lashkar M.Z.H."/>
            <person name="Akhand A.I."/>
            <person name="Morshed G."/>
            <person name="Roy S."/>
            <person name="Uddin K.S."/>
            <person name="Rabeya T."/>
            <person name="Hossain A.S."/>
            <person name="Chowdhury A."/>
            <person name="Snigdha A.R."/>
            <person name="Mortoza M.S."/>
            <person name="Matin S.A."/>
            <person name="Hoque S.M.E."/>
            <person name="Islam M.K."/>
            <person name="Roy D.K."/>
            <person name="Haider R."/>
            <person name="Moosa M.M."/>
            <person name="Elias S.M."/>
            <person name="Hasan A.M."/>
            <person name="Jahan S."/>
            <person name="Shafiuddin M."/>
            <person name="Mahmood N."/>
            <person name="Shommy N.S."/>
        </authorList>
    </citation>
    <scope>NUCLEOTIDE SEQUENCE [LARGE SCALE GENOMIC DNA]</scope>
    <source>
        <strain evidence="6">cv. O-4</strain>
    </source>
</reference>
<dbReference type="OrthoDB" id="432234at2759"/>
<feature type="domain" description="Helitron helicase-like" evidence="4">
    <location>
        <begin position="4"/>
        <end position="179"/>
    </location>
</feature>
<feature type="region of interest" description="Disordered" evidence="2">
    <location>
        <begin position="1255"/>
        <end position="1304"/>
    </location>
</feature>
<comment type="caution">
    <text evidence="5">The sequence shown here is derived from an EMBL/GenBank/DDBJ whole genome shotgun (WGS) entry which is preliminary data.</text>
</comment>
<comment type="similarity">
    <text evidence="1">Belongs to the helicase family.</text>
</comment>
<feature type="domain" description="DNA helicase Pif1-like DEAD-box helicase" evidence="3">
    <location>
        <begin position="469"/>
        <end position="566"/>
    </location>
</feature>
<evidence type="ECO:0000313" key="6">
    <source>
        <dbReference type="Proteomes" id="UP000187203"/>
    </source>
</evidence>
<comment type="catalytic activity">
    <reaction evidence="1">
        <text>ATP + H2O = ADP + phosphate + H(+)</text>
        <dbReference type="Rhea" id="RHEA:13065"/>
        <dbReference type="ChEBI" id="CHEBI:15377"/>
        <dbReference type="ChEBI" id="CHEBI:15378"/>
        <dbReference type="ChEBI" id="CHEBI:30616"/>
        <dbReference type="ChEBI" id="CHEBI:43474"/>
        <dbReference type="ChEBI" id="CHEBI:456216"/>
        <dbReference type="EC" id="5.6.2.3"/>
    </reaction>
</comment>
<dbReference type="STRING" id="93759.A0A1R3J3H1"/>
<sequence>MREYYAYRLQQRDLQSNTLLRGGRLFQQYIIDAFSCIDFARLTHNKIRQQEARSDMFVNVRDAVYRGDLDASNLGKRIILPVSYTGGPRYMFQNYQDAMAICRVHGYPTLFITFTSNPKWSEIQEALDLIPGQKVEDKPDLVVRVFRLKLKSSCTISSKESTLGTSLHKRGLPHAHILLWLDAESRWKTTSDIDEIICVELPDPSIDKIGFDAVSTYMMHGPCGRAFPSAPCMSEGDCSKYFPKPFQPNTVVDNAGFAIYRRRDMGITCKNGGVELDNRFAVPHNVDLCVRFSAHINVEICSPTAAIKYLFKNVNKGPDRARITLEPVNHSQNQPNQLSDQGCQQPPVNEIEMYLDARYLAAHEACWRIYEFDIHYRDPAVQRLLIHLPDQQYVYFHDRQSLQKVLARPQVGKTMFTEWMATNKKFPEARRLLYTDFPNEWVWLKDECVWKKREQGRAIGRIMCVPPCSGKTFLWNAIISALRSQELIVFAVVSSGIASLLMPGGRIAHSRFKIPIDISDCSTCTIPKGTKLARLLKRTSLIVSDEAPMIHRHCVEALDKTLRDVLFDPLIQDEPKPFARPYFCRKRNLDDFARWLLDISDGSVESVNYDPESQTSTITIPTSLLIECEGSPIHAIFHSVYQSFRDHYSDPLYLHQRAIVTPYNDTVTEINWYALTLVPGSQRTYLSCDTLSKTSQGSYINDILYSPELLNSLKLPGVPDHELYLKIGAIVSLRHASSRAMAMGQTLKFVGLYLPRPVFAHGQLYVALSRVTSFEGLKILIHDSDGNATNQTSNVVYKEISDFTTSTSIMEPKEITIPQLRRGGVTDYIILRIARRWDTIFPNTNQFVTIDFLLTDDIGHAIHAYMDSSLGKNFSTVLYEGCLYKISVFQVKGPKSSHNAVPGTNTLMIYWSTSIDEIHENVDRFPRHYFVFANFDNMRSRWKKDRVMTDAIGMLVGITRVCKIKVKKHDNEVNQITILLRLLSGDEVKVVLWNKFSAKLDVDALLKERPKPVMIIVGTTVKGQDDTDFYLTTTTGSKILVNPTTMEALQIRERYQYEMSGVQLIETDDQRTGRDPTVTAATESRIIQLLGLDPSQIGTNKFKIIANVTGIDTSGGWFYTTFPICSSQMLDGHGKLYCGEHKHQKPKLIVRLPLLVRDATAKLRLTIFGDLARVSIEGMPILADSESVQLPQQAYKILDNEYEFVVGLSKKSLRRGELNFKLLEGTVEDLSLNTPVKRANTVEELILATPVKDLQSGDLDADTPQKSQPECKFDSDPSATETPQDDPSEPGEDMGSPMKKAKKG</sequence>
<dbReference type="GO" id="GO:0006310">
    <property type="term" value="P:DNA recombination"/>
    <property type="evidence" value="ECO:0007669"/>
    <property type="project" value="UniProtKB-KW"/>
</dbReference>
<keyword evidence="1" id="KW-0547">Nucleotide-binding</keyword>
<dbReference type="EC" id="5.6.2.3" evidence="1"/>
<dbReference type="Gene3D" id="2.40.50.140">
    <property type="entry name" value="Nucleic acid-binding proteins"/>
    <property type="match status" value="3"/>
</dbReference>
<keyword evidence="1" id="KW-0233">DNA recombination</keyword>
<dbReference type="PANTHER" id="PTHR10492">
    <property type="match status" value="1"/>
</dbReference>
<organism evidence="5 6">
    <name type="scientific">Corchorus olitorius</name>
    <dbReference type="NCBI Taxonomy" id="93759"/>
    <lineage>
        <taxon>Eukaryota</taxon>
        <taxon>Viridiplantae</taxon>
        <taxon>Streptophyta</taxon>
        <taxon>Embryophyta</taxon>
        <taxon>Tracheophyta</taxon>
        <taxon>Spermatophyta</taxon>
        <taxon>Magnoliopsida</taxon>
        <taxon>eudicotyledons</taxon>
        <taxon>Gunneridae</taxon>
        <taxon>Pentapetalae</taxon>
        <taxon>rosids</taxon>
        <taxon>malvids</taxon>
        <taxon>Malvales</taxon>
        <taxon>Malvaceae</taxon>
        <taxon>Grewioideae</taxon>
        <taxon>Apeibeae</taxon>
        <taxon>Corchorus</taxon>
    </lineage>
</organism>
<keyword evidence="1" id="KW-0378">Hydrolase</keyword>
<accession>A0A1R3J3H1</accession>
<proteinExistence type="inferred from homology"/>
<dbReference type="GO" id="GO:0005524">
    <property type="term" value="F:ATP binding"/>
    <property type="evidence" value="ECO:0007669"/>
    <property type="project" value="UniProtKB-KW"/>
</dbReference>
<evidence type="ECO:0000313" key="5">
    <source>
        <dbReference type="EMBL" id="OMO89364.1"/>
    </source>
</evidence>
<keyword evidence="6" id="KW-1185">Reference proteome</keyword>
<comment type="cofactor">
    <cofactor evidence="1">
        <name>Mg(2+)</name>
        <dbReference type="ChEBI" id="CHEBI:18420"/>
    </cofactor>
</comment>
<dbReference type="InterPro" id="IPR027417">
    <property type="entry name" value="P-loop_NTPase"/>
</dbReference>
<dbReference type="Pfam" id="PF14214">
    <property type="entry name" value="Helitron_like_N"/>
    <property type="match status" value="1"/>
</dbReference>
<dbReference type="InterPro" id="IPR012340">
    <property type="entry name" value="NA-bd_OB-fold"/>
</dbReference>
<dbReference type="SUPFAM" id="SSF52540">
    <property type="entry name" value="P-loop containing nucleoside triphosphate hydrolases"/>
    <property type="match status" value="1"/>
</dbReference>
<dbReference type="SUPFAM" id="SSF50249">
    <property type="entry name" value="Nucleic acid-binding proteins"/>
    <property type="match status" value="2"/>
</dbReference>
<dbReference type="Pfam" id="PF05970">
    <property type="entry name" value="PIF1"/>
    <property type="match status" value="1"/>
</dbReference>
<evidence type="ECO:0000256" key="1">
    <source>
        <dbReference type="RuleBase" id="RU363044"/>
    </source>
</evidence>
<evidence type="ECO:0000259" key="4">
    <source>
        <dbReference type="Pfam" id="PF14214"/>
    </source>
</evidence>
<keyword evidence="1 5" id="KW-0347">Helicase</keyword>
<keyword evidence="1" id="KW-0227">DNA damage</keyword>
<dbReference type="PANTHER" id="PTHR10492:SF90">
    <property type="entry name" value="ATP-DEPENDENT DNA HELICASE"/>
    <property type="match status" value="1"/>
</dbReference>
<dbReference type="GO" id="GO:0043139">
    <property type="term" value="F:5'-3' DNA helicase activity"/>
    <property type="evidence" value="ECO:0007669"/>
    <property type="project" value="UniProtKB-EC"/>
</dbReference>
<dbReference type="Gene3D" id="3.40.50.300">
    <property type="entry name" value="P-loop containing nucleotide triphosphate hydrolases"/>
    <property type="match status" value="1"/>
</dbReference>
<dbReference type="Proteomes" id="UP000187203">
    <property type="component" value="Unassembled WGS sequence"/>
</dbReference>
<dbReference type="GO" id="GO:0016887">
    <property type="term" value="F:ATP hydrolysis activity"/>
    <property type="evidence" value="ECO:0007669"/>
    <property type="project" value="RHEA"/>
</dbReference>
<name>A0A1R3J3H1_9ROSI</name>
<dbReference type="GO" id="GO:0000723">
    <property type="term" value="P:telomere maintenance"/>
    <property type="evidence" value="ECO:0007669"/>
    <property type="project" value="InterPro"/>
</dbReference>